<feature type="transmembrane region" description="Helical" evidence="7">
    <location>
        <begin position="351"/>
        <end position="369"/>
    </location>
</feature>
<evidence type="ECO:0000256" key="7">
    <source>
        <dbReference type="HAMAP-Rule" id="MF_00221"/>
    </source>
</evidence>
<proteinExistence type="inferred from homology"/>
<evidence type="ECO:0000256" key="1">
    <source>
        <dbReference type="ARBA" id="ARBA00004141"/>
    </source>
</evidence>
<gene>
    <name evidence="9" type="primary">mntH_1</name>
    <name evidence="7" type="synonym">mntH</name>
    <name evidence="9" type="ORF">NCTC11429_00351</name>
</gene>
<dbReference type="GO" id="GO:0005384">
    <property type="term" value="F:manganese ion transmembrane transporter activity"/>
    <property type="evidence" value="ECO:0007669"/>
    <property type="project" value="TreeGrafter"/>
</dbReference>
<keyword evidence="7" id="KW-1003">Cell membrane</keyword>
<dbReference type="AlphaFoldDB" id="A0A4U9U9A6"/>
<dbReference type="Pfam" id="PF00582">
    <property type="entry name" value="Usp"/>
    <property type="match status" value="1"/>
</dbReference>
<dbReference type="GO" id="GO:0005886">
    <property type="term" value="C:plasma membrane"/>
    <property type="evidence" value="ECO:0007669"/>
    <property type="project" value="UniProtKB-SubCell"/>
</dbReference>
<dbReference type="SUPFAM" id="SSF52402">
    <property type="entry name" value="Adenine nucleotide alpha hydrolases-like"/>
    <property type="match status" value="1"/>
</dbReference>
<dbReference type="Gene3D" id="3.40.50.620">
    <property type="entry name" value="HUPs"/>
    <property type="match status" value="1"/>
</dbReference>
<keyword evidence="4 7" id="KW-0769">Symport</keyword>
<protein>
    <recommendedName>
        <fullName evidence="7">Divalent metal cation transporter MntH</fullName>
    </recommendedName>
</protein>
<keyword evidence="7" id="KW-0406">Ion transport</keyword>
<keyword evidence="3 7" id="KW-0812">Transmembrane</keyword>
<dbReference type="Pfam" id="PF01566">
    <property type="entry name" value="Nramp"/>
    <property type="match status" value="1"/>
</dbReference>
<organism evidence="9 10">
    <name type="scientific">Sphingobacterium thalpophilum</name>
    <dbReference type="NCBI Taxonomy" id="259"/>
    <lineage>
        <taxon>Bacteria</taxon>
        <taxon>Pseudomonadati</taxon>
        <taxon>Bacteroidota</taxon>
        <taxon>Sphingobacteriia</taxon>
        <taxon>Sphingobacteriales</taxon>
        <taxon>Sphingobacteriaceae</taxon>
        <taxon>Sphingobacterium</taxon>
    </lineage>
</organism>
<reference evidence="9 10" key="1">
    <citation type="submission" date="2019-05" db="EMBL/GenBank/DDBJ databases">
        <authorList>
            <consortium name="Pathogen Informatics"/>
        </authorList>
    </citation>
    <scope>NUCLEOTIDE SEQUENCE [LARGE SCALE GENOMIC DNA]</scope>
    <source>
        <strain evidence="9 10">NCTC11429</strain>
    </source>
</reference>
<dbReference type="HAMAP" id="MF_00221">
    <property type="entry name" value="NRAMP"/>
    <property type="match status" value="1"/>
</dbReference>
<evidence type="ECO:0000256" key="4">
    <source>
        <dbReference type="ARBA" id="ARBA00022847"/>
    </source>
</evidence>
<keyword evidence="6 7" id="KW-0472">Membrane</keyword>
<dbReference type="Proteomes" id="UP000308196">
    <property type="component" value="Chromosome"/>
</dbReference>
<evidence type="ECO:0000313" key="10">
    <source>
        <dbReference type="Proteomes" id="UP000308196"/>
    </source>
</evidence>
<name>A0A4U9U9A6_9SPHI</name>
<evidence type="ECO:0000256" key="5">
    <source>
        <dbReference type="ARBA" id="ARBA00022989"/>
    </source>
</evidence>
<comment type="similarity">
    <text evidence="7">Belongs to the NRAMP family.</text>
</comment>
<feature type="transmembrane region" description="Helical" evidence="7">
    <location>
        <begin position="375"/>
        <end position="396"/>
    </location>
</feature>
<comment type="subcellular location">
    <subcellularLocation>
        <location evidence="7">Cell membrane</location>
        <topology evidence="7">Multi-pass membrane protein</topology>
    </subcellularLocation>
    <subcellularLocation>
        <location evidence="1">Membrane</location>
        <topology evidence="1">Multi-pass membrane protein</topology>
    </subcellularLocation>
</comment>
<keyword evidence="5 7" id="KW-1133">Transmembrane helix</keyword>
<feature type="transmembrane region" description="Helical" evidence="7">
    <location>
        <begin position="312"/>
        <end position="331"/>
    </location>
</feature>
<dbReference type="InterPro" id="IPR006016">
    <property type="entry name" value="UspA"/>
</dbReference>
<feature type="transmembrane region" description="Helical" evidence="7">
    <location>
        <begin position="212"/>
        <end position="236"/>
    </location>
</feature>
<evidence type="ECO:0000256" key="2">
    <source>
        <dbReference type="ARBA" id="ARBA00022448"/>
    </source>
</evidence>
<dbReference type="CDD" id="cd00293">
    <property type="entry name" value="USP-like"/>
    <property type="match status" value="1"/>
</dbReference>
<comment type="caution">
    <text evidence="7">Lacks conserved residue(s) required for the propagation of feature annotation.</text>
</comment>
<dbReference type="GO" id="GO:0015086">
    <property type="term" value="F:cadmium ion transmembrane transporter activity"/>
    <property type="evidence" value="ECO:0007669"/>
    <property type="project" value="TreeGrafter"/>
</dbReference>
<evidence type="ECO:0000256" key="3">
    <source>
        <dbReference type="ARBA" id="ARBA00022692"/>
    </source>
</evidence>
<feature type="transmembrane region" description="Helical" evidence="7">
    <location>
        <begin position="257"/>
        <end position="282"/>
    </location>
</feature>
<dbReference type="PANTHER" id="PTHR11706:SF33">
    <property type="entry name" value="NATURAL RESISTANCE-ASSOCIATED MACROPHAGE PROTEIN 2"/>
    <property type="match status" value="1"/>
</dbReference>
<comment type="function">
    <text evidence="7">H(+)-stimulated, divalent metal cation uptake system.</text>
</comment>
<dbReference type="GO" id="GO:0015293">
    <property type="term" value="F:symporter activity"/>
    <property type="evidence" value="ECO:0007669"/>
    <property type="project" value="UniProtKB-UniRule"/>
</dbReference>
<feature type="transmembrane region" description="Helical" evidence="7">
    <location>
        <begin position="71"/>
        <end position="93"/>
    </location>
</feature>
<keyword evidence="2 7" id="KW-0813">Transport</keyword>
<dbReference type="STRING" id="1123265.GCA_000686625_03257"/>
<dbReference type="NCBIfam" id="TIGR01197">
    <property type="entry name" value="nramp"/>
    <property type="match status" value="1"/>
</dbReference>
<feature type="transmembrane region" description="Helical" evidence="7">
    <location>
        <begin position="113"/>
        <end position="136"/>
    </location>
</feature>
<dbReference type="InterPro" id="IPR014729">
    <property type="entry name" value="Rossmann-like_a/b/a_fold"/>
</dbReference>
<accession>A0A4U9U9A6</accession>
<dbReference type="KEGG" id="stha:NCTC11429_00351"/>
<sequence>MSLQLAMHHDDSHHKSLSDIHESVDVNKGKTKFKKILSFFGPAYLISVGYMDPGNWATDLAGGSQFGYTLIWVLLMSNIMALLLQNLCARLGIVRGKDLAQCNRETYPKRMNFILYVLAEIAIAACDLAEVLGMAIGLNLLFGIDLLWGVLISFADTFLLLYLQKLGMRKMELFIIGLISLIGMCFLVEMFLAKPDFAEVATGFIPSIPNSAALYIAIGIIGATVMPHNLYLHSALVQTRKIDRNEVSIRKSLKYNFWDSAIALNLAFFVNAAILILAASVFHKNGMHDVAELEDAYHLLGNLLGTEWASKLFAVALILAGQSSTVTGTLAGQIVMEGYLRLRISPTLRRIITRLLAIVPAVLVILISGEGRVGQLLIFSQVVLSMQLAFAVIPLIHFVSDKVKMGDFAIKPVTKVFAWLIAAVIAVLNFKLVYDEVVGWIAEANNPIVTVLLVVGAVGLFLLLVMTVLYPILRKSKPTELEVHPPFEALHFEDKGSFKKVVIALDYSSSDQKVIQYALQLSHADTTFVVVHIVESASVKYTGESTDDFESRQDLERLKLYADFLLSKGHQTEYELGYNNRIKSIAEVCEKYGADLLVVGSHGHTGVKDFVFGETVNKLRHAVKIPVFIAQ</sequence>
<feature type="domain" description="UspA" evidence="8">
    <location>
        <begin position="498"/>
        <end position="629"/>
    </location>
</feature>
<dbReference type="EMBL" id="LR590484">
    <property type="protein sequence ID" value="VTR29103.1"/>
    <property type="molecule type" value="Genomic_DNA"/>
</dbReference>
<feature type="transmembrane region" description="Helical" evidence="7">
    <location>
        <begin position="142"/>
        <end position="161"/>
    </location>
</feature>
<dbReference type="GO" id="GO:0034755">
    <property type="term" value="P:iron ion transmembrane transport"/>
    <property type="evidence" value="ECO:0007669"/>
    <property type="project" value="TreeGrafter"/>
</dbReference>
<feature type="transmembrane region" description="Helical" evidence="7">
    <location>
        <begin position="173"/>
        <end position="192"/>
    </location>
</feature>
<dbReference type="PRINTS" id="PR00447">
    <property type="entry name" value="NATRESASSCMP"/>
</dbReference>
<dbReference type="GO" id="GO:0046872">
    <property type="term" value="F:metal ion binding"/>
    <property type="evidence" value="ECO:0007669"/>
    <property type="project" value="UniProtKB-UniRule"/>
</dbReference>
<dbReference type="NCBIfam" id="NF037982">
    <property type="entry name" value="Nramp_1"/>
    <property type="match status" value="1"/>
</dbReference>
<evidence type="ECO:0000313" key="9">
    <source>
        <dbReference type="EMBL" id="VTR29103.1"/>
    </source>
</evidence>
<feature type="transmembrane region" description="Helical" evidence="7">
    <location>
        <begin position="416"/>
        <end position="434"/>
    </location>
</feature>
<evidence type="ECO:0000259" key="8">
    <source>
        <dbReference type="Pfam" id="PF00582"/>
    </source>
</evidence>
<dbReference type="PANTHER" id="PTHR11706">
    <property type="entry name" value="SOLUTE CARRIER PROTEIN FAMILY 11 MEMBER"/>
    <property type="match status" value="1"/>
</dbReference>
<feature type="transmembrane region" description="Helical" evidence="7">
    <location>
        <begin position="446"/>
        <end position="470"/>
    </location>
</feature>
<evidence type="ECO:0000256" key="6">
    <source>
        <dbReference type="ARBA" id="ARBA00023136"/>
    </source>
</evidence>
<dbReference type="InterPro" id="IPR001046">
    <property type="entry name" value="NRAMP_fam"/>
</dbReference>
<dbReference type="NCBIfam" id="NF001923">
    <property type="entry name" value="PRK00701.1"/>
    <property type="match status" value="1"/>
</dbReference>
<feature type="transmembrane region" description="Helical" evidence="7">
    <location>
        <begin position="36"/>
        <end position="51"/>
    </location>
</feature>